<dbReference type="OrthoDB" id="22273at10239"/>
<evidence type="ECO:0000313" key="1">
    <source>
        <dbReference type="EMBL" id="CEF89270.1"/>
    </source>
</evidence>
<keyword evidence="2" id="KW-1185">Reference proteome</keyword>
<dbReference type="Proteomes" id="UP000030229">
    <property type="component" value="Segment"/>
</dbReference>
<dbReference type="GeneID" id="23680609"/>
<name>A0A0A1IVH8_9CAUD</name>
<evidence type="ECO:0000313" key="2">
    <source>
        <dbReference type="Proteomes" id="UP000030229"/>
    </source>
</evidence>
<gene>
    <name evidence="1" type="primary">ORF09</name>
</gene>
<protein>
    <submittedName>
        <fullName evidence="1">Uncharacterized protein</fullName>
    </submittedName>
</protein>
<proteinExistence type="predicted"/>
<organism evidence="1 2">
    <name type="scientific">Pseudomonas phage vB_PaeP_PAO1_Ab05</name>
    <dbReference type="NCBI Taxonomy" id="1548902"/>
    <lineage>
        <taxon>Viruses</taxon>
        <taxon>Duplodnaviria</taxon>
        <taxon>Heunggongvirae</taxon>
        <taxon>Uroviricota</taxon>
        <taxon>Caudoviricetes</taxon>
        <taxon>Autographivirales</taxon>
        <taxon>Autoscriptoviridae</taxon>
        <taxon>Krylovirinae</taxon>
        <taxon>Phikmvvirus</taxon>
        <taxon>Phikmvvirus Ab05</taxon>
    </lineage>
</organism>
<sequence>MNTRTVYVKPHSSRCPPVLSAGRLTPGELYHVIAPAEVEGVIVLATSGPWHIRSVVVHSGHPSVYPVGMAVTDDSWRFRRLGVSEYVQLIQGYEQ</sequence>
<dbReference type="RefSeq" id="YP_009125707.1">
    <property type="nucleotide sequence ID" value="NC_026602.1"/>
</dbReference>
<reference evidence="1 2" key="1">
    <citation type="journal article" date="2015" name="PLoS ONE">
        <title>Investigation of a Large Collection of Pseudomonas aeruginosa Bacteriophages Collected from a Single Environmental Source in Abidjan, Cote d'Ivoire.</title>
        <authorList>
            <person name="Essoh C."/>
            <person name="Latino L."/>
            <person name="Midoux C."/>
            <person name="Blouin Y."/>
            <person name="Loukou G."/>
            <person name="Nguetta S.P."/>
            <person name="Lathro S."/>
            <person name="Cablanmian A."/>
            <person name="Kouassi A.K."/>
            <person name="Vergnaud G."/>
            <person name="Pourcel C."/>
        </authorList>
    </citation>
    <scope>NUCLEOTIDE SEQUENCE [LARGE SCALE GENOMIC DNA]</scope>
    <source>
        <strain evidence="1">Ab05</strain>
    </source>
</reference>
<accession>A0A0A1IVH8</accession>
<dbReference type="KEGG" id="vg:23680609"/>
<dbReference type="EMBL" id="LN610574">
    <property type="protein sequence ID" value="CEF89270.1"/>
    <property type="molecule type" value="Genomic_DNA"/>
</dbReference>